<dbReference type="KEGG" id="nsl:BOX37_28485"/>
<accession>A0A1J0VYQ5</accession>
<proteinExistence type="predicted"/>
<protein>
    <submittedName>
        <fullName evidence="2">Uncharacterized protein</fullName>
    </submittedName>
</protein>
<dbReference type="EMBL" id="CP018082">
    <property type="protein sequence ID" value="APE37216.1"/>
    <property type="molecule type" value="Genomic_DNA"/>
</dbReference>
<keyword evidence="3" id="KW-1185">Reference proteome</keyword>
<dbReference type="RefSeq" id="WP_071930388.1">
    <property type="nucleotide sequence ID" value="NZ_CP018082.1"/>
</dbReference>
<gene>
    <name evidence="2" type="ORF">BOX37_28485</name>
</gene>
<evidence type="ECO:0000313" key="3">
    <source>
        <dbReference type="Proteomes" id="UP000183810"/>
    </source>
</evidence>
<name>A0A1J0VYQ5_9NOCA</name>
<dbReference type="AlphaFoldDB" id="A0A1J0VYQ5"/>
<organism evidence="2 3">
    <name type="scientific">Nocardia mangyaensis</name>
    <dbReference type="NCBI Taxonomy" id="2213200"/>
    <lineage>
        <taxon>Bacteria</taxon>
        <taxon>Bacillati</taxon>
        <taxon>Actinomycetota</taxon>
        <taxon>Actinomycetes</taxon>
        <taxon>Mycobacteriales</taxon>
        <taxon>Nocardiaceae</taxon>
        <taxon>Nocardia</taxon>
    </lineage>
</organism>
<evidence type="ECO:0000313" key="2">
    <source>
        <dbReference type="EMBL" id="APE37216.1"/>
    </source>
</evidence>
<feature type="region of interest" description="Disordered" evidence="1">
    <location>
        <begin position="30"/>
        <end position="62"/>
    </location>
</feature>
<evidence type="ECO:0000256" key="1">
    <source>
        <dbReference type="SAM" id="MobiDB-lite"/>
    </source>
</evidence>
<feature type="compositionally biased region" description="Basic and acidic residues" evidence="1">
    <location>
        <begin position="37"/>
        <end position="53"/>
    </location>
</feature>
<reference evidence="2" key="1">
    <citation type="submission" date="2016-11" db="EMBL/GenBank/DDBJ databases">
        <authorList>
            <person name="Jaros S."/>
            <person name="Januszkiewicz K."/>
            <person name="Wedrychowicz H."/>
        </authorList>
    </citation>
    <scope>NUCLEOTIDE SEQUENCE [LARGE SCALE GENOMIC DNA]</scope>
    <source>
        <strain evidence="2">Y48</strain>
    </source>
</reference>
<sequence>MSSEQASADAAEALRRKAAETARVARIFGEVLPDTSGDERGEDVRGTEGDEWLRSQIPPHHG</sequence>
<dbReference type="Proteomes" id="UP000183810">
    <property type="component" value="Chromosome"/>
</dbReference>
<dbReference type="OrthoDB" id="3700244at2"/>